<protein>
    <submittedName>
        <fullName evidence="2">Uncharacterized protein</fullName>
    </submittedName>
</protein>
<evidence type="ECO:0000313" key="2">
    <source>
        <dbReference type="EMBL" id="KAF7520274.1"/>
    </source>
</evidence>
<evidence type="ECO:0000313" key="3">
    <source>
        <dbReference type="Proteomes" id="UP000701341"/>
    </source>
</evidence>
<comment type="caution">
    <text evidence="2">The sequence shown here is derived from an EMBL/GenBank/DDBJ whole genome shotgun (WGS) entry which is preliminary data.</text>
</comment>
<sequence>MPSFIIHDIASGTTPPPPSSSLPNSPPATVQKLRKASTKVIKHIQNDTTISPKVRDSLSRILAGGLALAEVGAQFAEDNVRILRRKRLSNTARTKRRLPELGPRLVKDCKKHISDRADRERLQMFNRSKKAWRDAAILKAIEDGDIEDTGEIQEDPDTEMAPEWIDNLYYVDTTGDVI</sequence>
<reference evidence="2" key="1">
    <citation type="submission" date="2020-02" db="EMBL/GenBank/DDBJ databases">
        <authorList>
            <person name="Lichtner F.J."/>
        </authorList>
    </citation>
    <scope>NUCLEOTIDE SEQUENCE</scope>
    <source>
        <strain evidence="2">G10</strain>
    </source>
</reference>
<accession>A0A9P5GH39</accession>
<gene>
    <name evidence="2" type="ORF">PCG10_009329</name>
</gene>
<name>A0A9P5GH39_PENCR</name>
<keyword evidence="3" id="KW-1185">Reference proteome</keyword>
<dbReference type="AlphaFoldDB" id="A0A9P5GH39"/>
<feature type="compositionally biased region" description="Pro residues" evidence="1">
    <location>
        <begin position="14"/>
        <end position="26"/>
    </location>
</feature>
<feature type="region of interest" description="Disordered" evidence="1">
    <location>
        <begin position="1"/>
        <end position="29"/>
    </location>
</feature>
<evidence type="ECO:0000256" key="1">
    <source>
        <dbReference type="SAM" id="MobiDB-lite"/>
    </source>
</evidence>
<dbReference type="EMBL" id="JAAOZQ010000076">
    <property type="protein sequence ID" value="KAF7520274.1"/>
    <property type="molecule type" value="Genomic_DNA"/>
</dbReference>
<dbReference type="Proteomes" id="UP000701341">
    <property type="component" value="Unassembled WGS sequence"/>
</dbReference>
<proteinExistence type="predicted"/>
<dbReference type="OrthoDB" id="4338860at2759"/>
<organism evidence="2 3">
    <name type="scientific">Penicillium crustosum</name>
    <name type="common">Blue mold fungus</name>
    <dbReference type="NCBI Taxonomy" id="36656"/>
    <lineage>
        <taxon>Eukaryota</taxon>
        <taxon>Fungi</taxon>
        <taxon>Dikarya</taxon>
        <taxon>Ascomycota</taxon>
        <taxon>Pezizomycotina</taxon>
        <taxon>Eurotiomycetes</taxon>
        <taxon>Eurotiomycetidae</taxon>
        <taxon>Eurotiales</taxon>
        <taxon>Aspergillaceae</taxon>
        <taxon>Penicillium</taxon>
    </lineage>
</organism>